<reference evidence="3" key="1">
    <citation type="submission" date="2014-07" db="EMBL/GenBank/DDBJ databases">
        <authorList>
            <person name="Monot Marc"/>
        </authorList>
    </citation>
    <scope>NUCLEOTIDE SEQUENCE</scope>
    <source>
        <strain evidence="4">7032989</strain>
        <strain evidence="3">7032994</strain>
    </source>
</reference>
<comment type="similarity">
    <text evidence="1">Belongs to the ROK (NagC/XylR) family.</text>
</comment>
<dbReference type="EMBL" id="DAEQIJ010000003">
    <property type="protein sequence ID" value="HBH2619213.1"/>
    <property type="molecule type" value="Genomic_DNA"/>
</dbReference>
<dbReference type="EMBL" id="LK933116">
    <property type="protein sequence ID" value="CDT34159.1"/>
    <property type="molecule type" value="Genomic_DNA"/>
</dbReference>
<organism evidence="3">
    <name type="scientific">Clostridioides difficile</name>
    <name type="common">Peptoclostridium difficile</name>
    <dbReference type="NCBI Taxonomy" id="1496"/>
    <lineage>
        <taxon>Bacteria</taxon>
        <taxon>Bacillati</taxon>
        <taxon>Bacillota</taxon>
        <taxon>Clostridia</taxon>
        <taxon>Peptostreptococcales</taxon>
        <taxon>Peptostreptococcaceae</taxon>
        <taxon>Clostridioides</taxon>
    </lineage>
</organism>
<proteinExistence type="inferred from homology"/>
<dbReference type="PANTHER" id="PTHR18964">
    <property type="entry name" value="ROK (REPRESSOR, ORF, KINASE) FAMILY"/>
    <property type="match status" value="1"/>
</dbReference>
<dbReference type="PATRIC" id="fig|1496.1371.peg.190"/>
<dbReference type="Gene3D" id="3.30.420.40">
    <property type="match status" value="2"/>
</dbReference>
<evidence type="ECO:0000313" key="8">
    <source>
        <dbReference type="Proteomes" id="UP000346772"/>
    </source>
</evidence>
<dbReference type="EC" id="2.7.1.2" evidence="3 6"/>
<dbReference type="GO" id="GO:0004340">
    <property type="term" value="F:glucokinase activity"/>
    <property type="evidence" value="ECO:0007669"/>
    <property type="project" value="UniProtKB-EC"/>
</dbReference>
<reference evidence="8 9" key="3">
    <citation type="submission" date="2019-02" db="EMBL/GenBank/DDBJ databases">
        <authorList>
            <consortium name="Pathogen Informatics"/>
        </authorList>
    </citation>
    <scope>NUCLEOTIDE SEQUENCE [LARGE SCALE GENOMIC DNA]</scope>
    <source>
        <strain evidence="7 8">078GUE027</strain>
        <strain evidence="9">clo34</strain>
        <strain evidence="6">Clo34</strain>
    </source>
</reference>
<dbReference type="Proteomes" id="UP000411588">
    <property type="component" value="Unassembled WGS sequence"/>
</dbReference>
<dbReference type="RefSeq" id="WP_003416574.1">
    <property type="nucleotide sequence ID" value="NZ_AP025558.1"/>
</dbReference>
<dbReference type="GeneID" id="66354857"/>
<evidence type="ECO:0000313" key="2">
    <source>
        <dbReference type="EMBL" id="CDS85357.1"/>
    </source>
</evidence>
<keyword evidence="3" id="KW-0808">Transferase</keyword>
<dbReference type="EMBL" id="CAADAT010000004">
    <property type="protein sequence ID" value="VFD53520.1"/>
    <property type="molecule type" value="Genomic_DNA"/>
</dbReference>
<dbReference type="SUPFAM" id="SSF53067">
    <property type="entry name" value="Actin-like ATPase domain"/>
    <property type="match status" value="1"/>
</dbReference>
<evidence type="ECO:0000313" key="3">
    <source>
        <dbReference type="EMBL" id="CDS88060.1"/>
    </source>
</evidence>
<dbReference type="PANTHER" id="PTHR18964:SF149">
    <property type="entry name" value="BIFUNCTIONAL UDP-N-ACETYLGLUCOSAMINE 2-EPIMERASE_N-ACETYLMANNOSAMINE KINASE"/>
    <property type="match status" value="1"/>
</dbReference>
<evidence type="ECO:0000313" key="9">
    <source>
        <dbReference type="Proteomes" id="UP000411588"/>
    </source>
</evidence>
<dbReference type="AlphaFoldDB" id="A0A069AB33"/>
<dbReference type="EC" id="2.7.1.-" evidence="2 6"/>
<dbReference type="KEGG" id="pdf:CD630DERM_24590"/>
<reference evidence="5" key="4">
    <citation type="submission" date="2021-06" db="EMBL/GenBank/DDBJ databases">
        <authorList>
            <consortium name="NCBI Pathogen Detection Project"/>
        </authorList>
    </citation>
    <scope>NUCLEOTIDE SEQUENCE</scope>
    <source>
        <strain evidence="5">Clostridioides</strain>
    </source>
</reference>
<dbReference type="Proteomes" id="UP000346772">
    <property type="component" value="Unassembled WGS sequence"/>
</dbReference>
<sequence length="311" mass="33610">MYYIGVDIGGTGIQAGVVDNYGKIIFRSECKTVIEKGFEGILNDIKIMIYKLLEDNKLTMSDIKSIGFGVPGFINKEGLVTCVNLKWNKKAFNKELKRRFPDVEIHGENDATVAALGEAKFGSMKGANVGVLYTLGTGVGGGIVINQKVFSGAHGLGSEIGHQIIGENYFNCNCGNNGCVETFCSATAIIKYSQKLIEEGEKSRILDLAEGNLENVNAKMVFDAYRENDLVAIKVINRFKEYLAKTFANTINSLDPEIISIGGGISKSSDIILDGIEDLVRKFVLYKTEDIATITCATLGSDAGIIGAAFL</sequence>
<dbReference type="EMBL" id="LK932402">
    <property type="protein sequence ID" value="CDS88060.1"/>
    <property type="molecule type" value="Genomic_DNA"/>
</dbReference>
<protein>
    <submittedName>
        <fullName evidence="2 3">Glucokinase</fullName>
        <ecNumber evidence="3 6">2.7.1.2</ecNumber>
    </submittedName>
    <submittedName>
        <fullName evidence="6">ROK family glucokinase</fullName>
        <ecNumber evidence="2 6">2.7.1.-</ecNumber>
    </submittedName>
    <submittedName>
        <fullName evidence="5">ROK family protein</fullName>
    </submittedName>
</protein>
<evidence type="ECO:0000313" key="5">
    <source>
        <dbReference type="EMBL" id="HBH2619213.1"/>
    </source>
</evidence>
<dbReference type="EMBL" id="LK932505">
    <property type="protein sequence ID" value="CDS85357.1"/>
    <property type="molecule type" value="Genomic_DNA"/>
</dbReference>
<evidence type="ECO:0000313" key="4">
    <source>
        <dbReference type="EMBL" id="CDT34159.1"/>
    </source>
</evidence>
<dbReference type="InterPro" id="IPR000600">
    <property type="entry name" value="ROK"/>
</dbReference>
<dbReference type="Proteomes" id="UP000879542">
    <property type="component" value="Unassembled WGS sequence"/>
</dbReference>
<dbReference type="Pfam" id="PF00480">
    <property type="entry name" value="ROK"/>
    <property type="match status" value="1"/>
</dbReference>
<evidence type="ECO:0000256" key="1">
    <source>
        <dbReference type="ARBA" id="ARBA00006479"/>
    </source>
</evidence>
<accession>A0A069AB33</accession>
<evidence type="ECO:0000313" key="6">
    <source>
        <dbReference type="EMBL" id="VFD29238.1"/>
    </source>
</evidence>
<evidence type="ECO:0000313" key="7">
    <source>
        <dbReference type="EMBL" id="VFD53520.1"/>
    </source>
</evidence>
<reference evidence="5" key="2">
    <citation type="journal article" date="2018" name="Genome Biol.">
        <title>SKESA: strategic k-mer extension for scrupulous assemblies.</title>
        <authorList>
            <person name="Souvorov A."/>
            <person name="Agarwala R."/>
            <person name="Lipman D.J."/>
        </authorList>
    </citation>
    <scope>NUCLEOTIDE SEQUENCE</scope>
    <source>
        <strain evidence="5">Clostridioides</strain>
    </source>
</reference>
<dbReference type="EMBL" id="CAADAN010000001">
    <property type="protein sequence ID" value="VFD29238.1"/>
    <property type="molecule type" value="Genomic_DNA"/>
</dbReference>
<gene>
    <name evidence="3" type="primary">glcK</name>
    <name evidence="4" type="ORF">BN1095_440070</name>
    <name evidence="2" type="ORF">BN1096_520245</name>
    <name evidence="3" type="ORF">BN1097_630375</name>
    <name evidence="5" type="ORF">KRQ00_000948</name>
    <name evidence="6" type="ORF">SAMEA1402399_00277</name>
    <name evidence="7" type="ORF">SAMEA1710456_00989</name>
</gene>
<dbReference type="InterPro" id="IPR043129">
    <property type="entry name" value="ATPase_NBD"/>
</dbReference>
<keyword evidence="3" id="KW-0418">Kinase</keyword>
<name>A0A069AB33_CLODI</name>